<dbReference type="PANTHER" id="PTHR45663:SF11">
    <property type="entry name" value="GEO12009P1"/>
    <property type="match status" value="1"/>
</dbReference>
<dbReference type="InterPro" id="IPR036249">
    <property type="entry name" value="Thioredoxin-like_sf"/>
</dbReference>
<dbReference type="EMBL" id="HBGU01065659">
    <property type="protein sequence ID" value="CAD9524873.1"/>
    <property type="molecule type" value="Transcribed_RNA"/>
</dbReference>
<feature type="chain" id="PRO_5030650367" description="Thioredoxin domain-containing protein" evidence="1">
    <location>
        <begin position="18"/>
        <end position="229"/>
    </location>
</feature>
<proteinExistence type="predicted"/>
<dbReference type="SUPFAM" id="SSF52833">
    <property type="entry name" value="Thioredoxin-like"/>
    <property type="match status" value="1"/>
</dbReference>
<feature type="signal peptide" evidence="1">
    <location>
        <begin position="1"/>
        <end position="17"/>
    </location>
</feature>
<dbReference type="InterPro" id="IPR013766">
    <property type="entry name" value="Thioredoxin_domain"/>
</dbReference>
<dbReference type="GO" id="GO:0005737">
    <property type="term" value="C:cytoplasm"/>
    <property type="evidence" value="ECO:0007669"/>
    <property type="project" value="TreeGrafter"/>
</dbReference>
<accession>A0A7S2INU0</accession>
<evidence type="ECO:0000313" key="3">
    <source>
        <dbReference type="EMBL" id="CAD9524873.1"/>
    </source>
</evidence>
<dbReference type="Gene3D" id="3.40.30.10">
    <property type="entry name" value="Glutaredoxin"/>
    <property type="match status" value="1"/>
</dbReference>
<sequence length="229" mass="25229">MWHYLFPALIMLQPCDALHIASNIVPRDGTMRSTRCMATADLCYDEGTGASTGVFTYVTDSSFDELVIKQSSTNPVLLALGATWCGPCKVIEPHLRRLNSQGDVVVVKTMLSDKSKPLREIIKYLDDHGHKISALPLCVLFYDGEPIDALLGRFSAKQLACFLEKQPVLGTLVRKWKSQQPPAPDSLATAEPLAEIAESGFERIEHLDPRIQARIRAAAEASTCSRKFG</sequence>
<dbReference type="GO" id="GO:0015035">
    <property type="term" value="F:protein-disulfide reductase activity"/>
    <property type="evidence" value="ECO:0007669"/>
    <property type="project" value="TreeGrafter"/>
</dbReference>
<gene>
    <name evidence="3" type="ORF">CBRE1094_LOCUS35800</name>
</gene>
<dbReference type="PANTHER" id="PTHR45663">
    <property type="entry name" value="GEO12009P1"/>
    <property type="match status" value="1"/>
</dbReference>
<reference evidence="3" key="1">
    <citation type="submission" date="2021-01" db="EMBL/GenBank/DDBJ databases">
        <authorList>
            <person name="Corre E."/>
            <person name="Pelletier E."/>
            <person name="Niang G."/>
            <person name="Scheremetjew M."/>
            <person name="Finn R."/>
            <person name="Kale V."/>
            <person name="Holt S."/>
            <person name="Cochrane G."/>
            <person name="Meng A."/>
            <person name="Brown T."/>
            <person name="Cohen L."/>
        </authorList>
    </citation>
    <scope>NUCLEOTIDE SEQUENCE</scope>
    <source>
        <strain evidence="3">UTEX LB 985</strain>
    </source>
</reference>
<organism evidence="3">
    <name type="scientific">Haptolina brevifila</name>
    <dbReference type="NCBI Taxonomy" id="156173"/>
    <lineage>
        <taxon>Eukaryota</taxon>
        <taxon>Haptista</taxon>
        <taxon>Haptophyta</taxon>
        <taxon>Prymnesiophyceae</taxon>
        <taxon>Prymnesiales</taxon>
        <taxon>Prymnesiaceae</taxon>
        <taxon>Haptolina</taxon>
    </lineage>
</organism>
<name>A0A7S2INU0_9EUKA</name>
<evidence type="ECO:0000259" key="2">
    <source>
        <dbReference type="Pfam" id="PF00085"/>
    </source>
</evidence>
<dbReference type="AlphaFoldDB" id="A0A7S2INU0"/>
<dbReference type="Pfam" id="PF00085">
    <property type="entry name" value="Thioredoxin"/>
    <property type="match status" value="1"/>
</dbReference>
<dbReference type="CDD" id="cd02947">
    <property type="entry name" value="TRX_family"/>
    <property type="match status" value="1"/>
</dbReference>
<feature type="domain" description="Thioredoxin" evidence="2">
    <location>
        <begin position="56"/>
        <end position="164"/>
    </location>
</feature>
<keyword evidence="1" id="KW-0732">Signal</keyword>
<evidence type="ECO:0000256" key="1">
    <source>
        <dbReference type="SAM" id="SignalP"/>
    </source>
</evidence>
<protein>
    <recommendedName>
        <fullName evidence="2">Thioredoxin domain-containing protein</fullName>
    </recommendedName>
</protein>